<comment type="subcellular location">
    <subcellularLocation>
        <location evidence="1">Membrane</location>
        <topology evidence="1">Multi-pass membrane protein</topology>
    </subcellularLocation>
</comment>
<evidence type="ECO:0000256" key="3">
    <source>
        <dbReference type="ARBA" id="ARBA00022989"/>
    </source>
</evidence>
<evidence type="ECO:0000256" key="1">
    <source>
        <dbReference type="ARBA" id="ARBA00004141"/>
    </source>
</evidence>
<evidence type="ECO:0000256" key="2">
    <source>
        <dbReference type="ARBA" id="ARBA00022692"/>
    </source>
</evidence>
<dbReference type="Pfam" id="PF13886">
    <property type="entry name" value="TM7S3_TM198"/>
    <property type="match status" value="1"/>
</dbReference>
<feature type="transmembrane region" description="Helical" evidence="6">
    <location>
        <begin position="125"/>
        <end position="145"/>
    </location>
</feature>
<dbReference type="GO" id="GO:0016020">
    <property type="term" value="C:membrane"/>
    <property type="evidence" value="ECO:0007669"/>
    <property type="project" value="UniProtKB-SubCell"/>
</dbReference>
<sequence length="930" mass="103263">MNGISTSPANSNSSRSSYNDLTSSDLPIRARITPGFAVLIYLSSAYLAGVATTVLILYVMNLPISNATQAAYVVAVIATGAILGAASILFSEITEGLCCLLGGFSLSMWLLVLRPNGLLSGNSMIALITIISIGSFATSFSKAGLKEFWAYLWALNPNLFPFDDTSYPLTRGMRVEIASILVISVAGIISQMKLWKIVQERRKKKLDEGLIVSRKIEEEEDNIGKKIVEQTAKEKDQWEEVFRDEDKNHSLPTESITTRSMIQQTESIKMAAVPSQSIDSDKEFLSIHKGLEATNRGTIIVRVAQDIDENRDHVNEKIKYTDPETEVMGQPDDQARLEKQTLDSSSISLKKVPTSAVSPVPVIVALPFKIPETFNSFDNDRSSIGTQATIGDEILDDKIQLPEQQLITSNSQPKNFRDSTTASRSIDLSVNCDLELEAKPSVDSNSEEDILPSPDSSMPRKLSIASAEATKNSLSPSSLKSENPFSKEAPELEIKEQNDLVDSENRSKLKVNVEKPLSPRSSISKTIEGQERVEDPSSPSSSPPSIIDEKVKINSQLPKNSPQNHQKSSRSRSSSTNSQIKKKITKDTLPSHVSKIFMSYRTNEWAKHLEYAEKPEIEDLEKCDVSSHSECENVEKPVPVRIQELQQTPENPCPPPSHSSSNQFYRQSGIMTSESNINSDQNYQSRDKIITNNSQGSLVSQHSLVPSNRVNHLSMAPSAHNNLRFEHPTDSRSTLMESSKGNNILPQAQLNSVRVRNSALINHRSSIARNKGLYKRLSGVSMLDPNSAAISQAGSSETGSTYNCPLLLEDDEMMSLSQRRDLIRQASVAAAANSNQASHSMTYNTAQLRRMSSLPSSQTRQQQLAWWRASVRQDLQASLPPQDRIEQQRNMLRESQKLDEMKRLAEERKKDAREVAWNDMMRSQEMLDAH</sequence>
<gene>
    <name evidence="8" type="ORF">EPUL_001830</name>
</gene>
<feature type="region of interest" description="Disordered" evidence="5">
    <location>
        <begin position="439"/>
        <end position="587"/>
    </location>
</feature>
<name>A0A2S4PZ12_9PEZI</name>
<feature type="region of interest" description="Disordered" evidence="5">
    <location>
        <begin position="908"/>
        <end position="930"/>
    </location>
</feature>
<keyword evidence="3 6" id="KW-1133">Transmembrane helix</keyword>
<dbReference type="Proteomes" id="UP000237438">
    <property type="component" value="Unassembled WGS sequence"/>
</dbReference>
<feature type="transmembrane region" description="Helical" evidence="6">
    <location>
        <begin position="70"/>
        <end position="88"/>
    </location>
</feature>
<keyword evidence="9" id="KW-1185">Reference proteome</keyword>
<reference evidence="8 9" key="1">
    <citation type="submission" date="2017-10" db="EMBL/GenBank/DDBJ databases">
        <title>Development of genomic resources for the powdery mildew, Erysiphe pulchra.</title>
        <authorList>
            <person name="Wadl P.A."/>
            <person name="Mack B.M."/>
            <person name="Moore G."/>
            <person name="Beltz S.B."/>
        </authorList>
    </citation>
    <scope>NUCLEOTIDE SEQUENCE [LARGE SCALE GENOMIC DNA]</scope>
    <source>
        <strain evidence="8">Cflorida</strain>
    </source>
</reference>
<evidence type="ECO:0000256" key="4">
    <source>
        <dbReference type="ARBA" id="ARBA00023136"/>
    </source>
</evidence>
<dbReference type="AlphaFoldDB" id="A0A2S4PZ12"/>
<keyword evidence="2 6" id="KW-0812">Transmembrane</keyword>
<comment type="caution">
    <text evidence="8">The sequence shown here is derived from an EMBL/GenBank/DDBJ whole genome shotgun (WGS) entry which is preliminary data.</text>
</comment>
<evidence type="ECO:0000313" key="8">
    <source>
        <dbReference type="EMBL" id="POS87273.1"/>
    </source>
</evidence>
<feature type="transmembrane region" description="Helical" evidence="6">
    <location>
        <begin position="36"/>
        <end position="58"/>
    </location>
</feature>
<keyword evidence="4 6" id="KW-0472">Membrane</keyword>
<evidence type="ECO:0000256" key="5">
    <source>
        <dbReference type="SAM" id="MobiDB-lite"/>
    </source>
</evidence>
<feature type="compositionally biased region" description="Low complexity" evidence="5">
    <location>
        <begin position="536"/>
        <end position="545"/>
    </location>
</feature>
<dbReference type="InterPro" id="IPR025256">
    <property type="entry name" value="TM7S3/TM198-like_dom"/>
</dbReference>
<feature type="domain" description="TM7S3/TM198-like" evidence="7">
    <location>
        <begin position="39"/>
        <end position="140"/>
    </location>
</feature>
<protein>
    <recommendedName>
        <fullName evidence="7">TM7S3/TM198-like domain-containing protein</fullName>
    </recommendedName>
</protein>
<feature type="compositionally biased region" description="Polar residues" evidence="5">
    <location>
        <begin position="553"/>
        <end position="566"/>
    </location>
</feature>
<feature type="region of interest" description="Disordered" evidence="5">
    <location>
        <begin position="717"/>
        <end position="738"/>
    </location>
</feature>
<dbReference type="EMBL" id="PEDP01000159">
    <property type="protein sequence ID" value="POS87273.1"/>
    <property type="molecule type" value="Genomic_DNA"/>
</dbReference>
<feature type="region of interest" description="Disordered" evidence="5">
    <location>
        <begin position="1"/>
        <end position="21"/>
    </location>
</feature>
<dbReference type="PANTHER" id="PTHR39469:SF1">
    <property type="entry name" value="DUF4203 DOMAIN-CONTAINING PROTEIN"/>
    <property type="match status" value="1"/>
</dbReference>
<feature type="compositionally biased region" description="Polar residues" evidence="5">
    <location>
        <begin position="469"/>
        <end position="484"/>
    </location>
</feature>
<feature type="transmembrane region" description="Helical" evidence="6">
    <location>
        <begin position="94"/>
        <end position="113"/>
    </location>
</feature>
<evidence type="ECO:0000256" key="6">
    <source>
        <dbReference type="SAM" id="Phobius"/>
    </source>
</evidence>
<evidence type="ECO:0000313" key="9">
    <source>
        <dbReference type="Proteomes" id="UP000237438"/>
    </source>
</evidence>
<feature type="compositionally biased region" description="Basic and acidic residues" evidence="5">
    <location>
        <begin position="488"/>
        <end position="513"/>
    </location>
</feature>
<accession>A0A2S4PZ12</accession>
<proteinExistence type="predicted"/>
<dbReference type="OrthoDB" id="102260at2759"/>
<dbReference type="STRING" id="225359.A0A2S4PZ12"/>
<dbReference type="PANTHER" id="PTHR39469">
    <property type="entry name" value="CHROMOSOME 1, WHOLE GENOME SHOTGUN SEQUENCE"/>
    <property type="match status" value="1"/>
</dbReference>
<evidence type="ECO:0000259" key="7">
    <source>
        <dbReference type="Pfam" id="PF13886"/>
    </source>
</evidence>
<organism evidence="8 9">
    <name type="scientific">Erysiphe pulchra</name>
    <dbReference type="NCBI Taxonomy" id="225359"/>
    <lineage>
        <taxon>Eukaryota</taxon>
        <taxon>Fungi</taxon>
        <taxon>Dikarya</taxon>
        <taxon>Ascomycota</taxon>
        <taxon>Pezizomycotina</taxon>
        <taxon>Leotiomycetes</taxon>
        <taxon>Erysiphales</taxon>
        <taxon>Erysiphaceae</taxon>
        <taxon>Erysiphe</taxon>
    </lineage>
</organism>
<feature type="non-terminal residue" evidence="8">
    <location>
        <position position="930"/>
    </location>
</feature>